<feature type="transmembrane region" description="Helical" evidence="6">
    <location>
        <begin position="195"/>
        <end position="217"/>
    </location>
</feature>
<evidence type="ECO:0000256" key="3">
    <source>
        <dbReference type="ARBA" id="ARBA00022692"/>
    </source>
</evidence>
<dbReference type="AlphaFoldDB" id="A0AAF3FCN0"/>
<reference evidence="8" key="1">
    <citation type="submission" date="2024-02" db="UniProtKB">
        <authorList>
            <consortium name="WormBaseParasite"/>
        </authorList>
    </citation>
    <scope>IDENTIFICATION</scope>
</reference>
<feature type="transmembrane region" description="Helical" evidence="6">
    <location>
        <begin position="274"/>
        <end position="293"/>
    </location>
</feature>
<protein>
    <recommendedName>
        <fullName evidence="6">Serpentine receptor class gamma</fullName>
    </recommendedName>
</protein>
<feature type="transmembrane region" description="Helical" evidence="6">
    <location>
        <begin position="229"/>
        <end position="254"/>
    </location>
</feature>
<sequence>MVVTIAPHLNLSNCSTEDTSWLKVVYVFETLLGFLSFPVFAALLFLMSSRRYAAKYSSPFFVIFRWQAIAGIFCFFHIHLFVEFPTLNIFCDRLLNSFHSFSFYLTPLYFLSYFLQHLHFCISTLISVNRLSVITLGARYVEVWKWLLNYSLAGCFGTSLLLSWPLLFSEVALLPMHRGLGFAYNKRIDWLSNSLSTALLCFVCAIINLLSTIVVLCRIRSYRRYSHTNLLSVSIVLASISVLYSIDQVMIYYLLHMKEDFSQSQNAFARFYDARFLVNTLATLSPLWALLILSQQVRSDISAIFNPNVKSPHNQPLIKNF</sequence>
<feature type="transmembrane region" description="Helical" evidence="6">
    <location>
        <begin position="147"/>
        <end position="167"/>
    </location>
</feature>
<evidence type="ECO:0000256" key="1">
    <source>
        <dbReference type="ARBA" id="ARBA00004141"/>
    </source>
</evidence>
<evidence type="ECO:0000256" key="2">
    <source>
        <dbReference type="ARBA" id="ARBA00005692"/>
    </source>
</evidence>
<evidence type="ECO:0000256" key="5">
    <source>
        <dbReference type="ARBA" id="ARBA00023136"/>
    </source>
</evidence>
<keyword evidence="5 6" id="KW-0472">Membrane</keyword>
<dbReference type="Proteomes" id="UP000887575">
    <property type="component" value="Unassembled WGS sequence"/>
</dbReference>
<keyword evidence="3 6" id="KW-0812">Transmembrane</keyword>
<comment type="subcellular location">
    <subcellularLocation>
        <location evidence="1">Membrane</location>
        <topology evidence="1">Multi-pass membrane protein</topology>
    </subcellularLocation>
</comment>
<feature type="transmembrane region" description="Helical" evidence="6">
    <location>
        <begin position="59"/>
        <end position="81"/>
    </location>
</feature>
<name>A0AAF3FCN0_9BILA</name>
<evidence type="ECO:0000256" key="6">
    <source>
        <dbReference type="RuleBase" id="RU280813"/>
    </source>
</evidence>
<dbReference type="PANTHER" id="PTHR31627">
    <property type="entry name" value="SERPENTINE RECEPTOR CLASS GAMMA-RELATED"/>
    <property type="match status" value="1"/>
</dbReference>
<dbReference type="PANTHER" id="PTHR31627:SF43">
    <property type="entry name" value="SERPENTINE RECEPTOR CLASS GAMMA-15"/>
    <property type="match status" value="1"/>
</dbReference>
<proteinExistence type="inferred from homology"/>
<dbReference type="InterPro" id="IPR000609">
    <property type="entry name" value="7TM_GPCR_serpentine_rcpt_Srg"/>
</dbReference>
<accession>A0AAF3FCN0</accession>
<dbReference type="WBParaSite" id="MBELARI_LOCUS4586">
    <property type="protein sequence ID" value="MBELARI_LOCUS4586"/>
    <property type="gene ID" value="MBELARI_LOCUS4586"/>
</dbReference>
<organism evidence="7 8">
    <name type="scientific">Mesorhabditis belari</name>
    <dbReference type="NCBI Taxonomy" id="2138241"/>
    <lineage>
        <taxon>Eukaryota</taxon>
        <taxon>Metazoa</taxon>
        <taxon>Ecdysozoa</taxon>
        <taxon>Nematoda</taxon>
        <taxon>Chromadorea</taxon>
        <taxon>Rhabditida</taxon>
        <taxon>Rhabditina</taxon>
        <taxon>Rhabditomorpha</taxon>
        <taxon>Rhabditoidea</taxon>
        <taxon>Rhabditidae</taxon>
        <taxon>Mesorhabditinae</taxon>
        <taxon>Mesorhabditis</taxon>
    </lineage>
</organism>
<keyword evidence="4 6" id="KW-1133">Transmembrane helix</keyword>
<dbReference type="Pfam" id="PF02118">
    <property type="entry name" value="Srg"/>
    <property type="match status" value="1"/>
</dbReference>
<evidence type="ECO:0000256" key="4">
    <source>
        <dbReference type="ARBA" id="ARBA00022989"/>
    </source>
</evidence>
<feature type="transmembrane region" description="Helical" evidence="6">
    <location>
        <begin position="25"/>
        <end position="47"/>
    </location>
</feature>
<evidence type="ECO:0000313" key="7">
    <source>
        <dbReference type="Proteomes" id="UP000887575"/>
    </source>
</evidence>
<evidence type="ECO:0000313" key="8">
    <source>
        <dbReference type="WBParaSite" id="MBELARI_LOCUS4586"/>
    </source>
</evidence>
<dbReference type="GO" id="GO:0004888">
    <property type="term" value="F:transmembrane signaling receptor activity"/>
    <property type="evidence" value="ECO:0007669"/>
    <property type="project" value="InterPro"/>
</dbReference>
<dbReference type="InterPro" id="IPR051119">
    <property type="entry name" value="Nematode_SR-like"/>
</dbReference>
<dbReference type="GO" id="GO:0016020">
    <property type="term" value="C:membrane"/>
    <property type="evidence" value="ECO:0007669"/>
    <property type="project" value="UniProtKB-SubCell"/>
</dbReference>
<comment type="similarity">
    <text evidence="2 6">Belongs to the nematode receptor-like protein srg family.</text>
</comment>
<dbReference type="GO" id="GO:0007606">
    <property type="term" value="P:sensory perception of chemical stimulus"/>
    <property type="evidence" value="ECO:0007669"/>
    <property type="project" value="UniProtKB-UniRule"/>
</dbReference>
<feature type="transmembrane region" description="Helical" evidence="6">
    <location>
        <begin position="101"/>
        <end position="126"/>
    </location>
</feature>
<keyword evidence="7" id="KW-1185">Reference proteome</keyword>